<dbReference type="SUPFAM" id="SSF158622">
    <property type="entry name" value="YheA/YmcA-like"/>
    <property type="match status" value="1"/>
</dbReference>
<dbReference type="Proteomes" id="UP000677305">
    <property type="component" value="Chromosome"/>
</dbReference>
<keyword evidence="2" id="KW-1185">Reference proteome</keyword>
<sequence>MDYIKETKIFVEKIKHLKEYTDYQNCKNVIESNPQLLEKVSEYKKKSFNIHIEYGDGSFECYENMLKLNKEYNEIIEQPEVIKFLEAENKLAKVIEEVYDLIAKEINFNISFIE</sequence>
<dbReference type="Gene3D" id="1.20.1500.10">
    <property type="entry name" value="YheA/YmcA-like"/>
    <property type="match status" value="1"/>
</dbReference>
<dbReference type="InterPro" id="IPR010368">
    <property type="entry name" value="Com_YlbF"/>
</dbReference>
<dbReference type="AlphaFoldDB" id="A0A8J8SDL8"/>
<dbReference type="RefSeq" id="WP_212691104.1">
    <property type="nucleotide sequence ID" value="NZ_CP058561.1"/>
</dbReference>
<gene>
    <name evidence="1" type="ORF">HYG85_19650</name>
</gene>
<proteinExistence type="predicted"/>
<dbReference type="EMBL" id="CP058561">
    <property type="protein sequence ID" value="QUH31013.1"/>
    <property type="molecule type" value="Genomic_DNA"/>
</dbReference>
<dbReference type="KEGG" id="vgu:HYG85_19650"/>
<evidence type="ECO:0000313" key="1">
    <source>
        <dbReference type="EMBL" id="QUH31013.1"/>
    </source>
</evidence>
<accession>A0A8J8SDL8</accession>
<dbReference type="Pfam" id="PF06133">
    <property type="entry name" value="Com_YlbF"/>
    <property type="match status" value="1"/>
</dbReference>
<protein>
    <submittedName>
        <fullName evidence="1">YlbF family regulator</fullName>
    </submittedName>
</protein>
<name>A0A8J8SDL8_9FIRM</name>
<evidence type="ECO:0000313" key="2">
    <source>
        <dbReference type="Proteomes" id="UP000677305"/>
    </source>
</evidence>
<dbReference type="InterPro" id="IPR023378">
    <property type="entry name" value="YheA/YmcA-like_dom_sf"/>
</dbReference>
<organism evidence="1 2">
    <name type="scientific">Vallitalea guaymasensis</name>
    <dbReference type="NCBI Taxonomy" id="1185412"/>
    <lineage>
        <taxon>Bacteria</taxon>
        <taxon>Bacillati</taxon>
        <taxon>Bacillota</taxon>
        <taxon>Clostridia</taxon>
        <taxon>Lachnospirales</taxon>
        <taxon>Vallitaleaceae</taxon>
        <taxon>Vallitalea</taxon>
    </lineage>
</organism>
<reference evidence="1 2" key="1">
    <citation type="submission" date="2020-07" db="EMBL/GenBank/DDBJ databases">
        <title>Vallitalea guaymasensis genome.</title>
        <authorList>
            <person name="Postec A."/>
        </authorList>
    </citation>
    <scope>NUCLEOTIDE SEQUENCE [LARGE SCALE GENOMIC DNA]</scope>
    <source>
        <strain evidence="1 2">Ra1766G1</strain>
    </source>
</reference>